<comment type="caution">
    <text evidence="2">The sequence shown here is derived from an EMBL/GenBank/DDBJ whole genome shotgun (WGS) entry which is preliminary data.</text>
</comment>
<reference evidence="2" key="1">
    <citation type="submission" date="2018-11" db="EMBL/GenBank/DDBJ databases">
        <authorList>
            <consortium name="Pathogen Informatics"/>
        </authorList>
    </citation>
    <scope>NUCLEOTIDE SEQUENCE</scope>
</reference>
<proteinExistence type="predicted"/>
<keyword evidence="3" id="KW-1185">Reference proteome</keyword>
<dbReference type="AlphaFoldDB" id="A0A3S5A344"/>
<accession>A0A3S5A344</accession>
<evidence type="ECO:0000256" key="1">
    <source>
        <dbReference type="SAM" id="MobiDB-lite"/>
    </source>
</evidence>
<organism evidence="2 3">
    <name type="scientific">Protopolystoma xenopodis</name>
    <dbReference type="NCBI Taxonomy" id="117903"/>
    <lineage>
        <taxon>Eukaryota</taxon>
        <taxon>Metazoa</taxon>
        <taxon>Spiralia</taxon>
        <taxon>Lophotrochozoa</taxon>
        <taxon>Platyhelminthes</taxon>
        <taxon>Monogenea</taxon>
        <taxon>Polyopisthocotylea</taxon>
        <taxon>Polystomatidea</taxon>
        <taxon>Polystomatidae</taxon>
        <taxon>Protopolystoma</taxon>
    </lineage>
</organism>
<dbReference type="Proteomes" id="UP000784294">
    <property type="component" value="Unassembled WGS sequence"/>
</dbReference>
<dbReference type="EMBL" id="CAAALY010080594">
    <property type="protein sequence ID" value="VEL26482.1"/>
    <property type="molecule type" value="Genomic_DNA"/>
</dbReference>
<gene>
    <name evidence="2" type="ORF">PXEA_LOCUS19922</name>
</gene>
<sequence length="222" mass="24015">MSCSLATGPPNQLDPLNPCTSPNGLQPRREGTGAHLTGHFAGSPENRPQPQPSSMTGMRQLGRSDKPRSRWGYVHFFARWMGNDEFPNPGPPPRNPFGARPAPIGTVSTDEEQVTLTCLEGGHEKTTSTFVAGPTCWQGRKAGVVMATAVLNCSFTAAAYHLCQKLIIILSICPRVHSWLDLQFANDAMPPSGGASMWMCARIHTQSIRSTCSHQVSVYAAK</sequence>
<protein>
    <submittedName>
        <fullName evidence="2">Uncharacterized protein</fullName>
    </submittedName>
</protein>
<feature type="region of interest" description="Disordered" evidence="1">
    <location>
        <begin position="1"/>
        <end position="66"/>
    </location>
</feature>
<feature type="compositionally biased region" description="Polar residues" evidence="1">
    <location>
        <begin position="46"/>
        <end position="57"/>
    </location>
</feature>
<name>A0A3S5A344_9PLAT</name>
<evidence type="ECO:0000313" key="2">
    <source>
        <dbReference type="EMBL" id="VEL26482.1"/>
    </source>
</evidence>
<evidence type="ECO:0000313" key="3">
    <source>
        <dbReference type="Proteomes" id="UP000784294"/>
    </source>
</evidence>